<protein>
    <recommendedName>
        <fullName evidence="9">Wax synthase domain-containing protein</fullName>
    </recommendedName>
</protein>
<evidence type="ECO:0000256" key="1">
    <source>
        <dbReference type="ARBA" id="ARBA00004141"/>
    </source>
</evidence>
<comment type="pathway">
    <text evidence="2">Secondary metabolite biosynthesis.</text>
</comment>
<dbReference type="InterPro" id="IPR032805">
    <property type="entry name" value="Wax_synthase_dom"/>
</dbReference>
<organism evidence="10 11">
    <name type="scientific">Phakopsora pachyrhizi</name>
    <name type="common">Asian soybean rust disease fungus</name>
    <dbReference type="NCBI Taxonomy" id="170000"/>
    <lineage>
        <taxon>Eukaryota</taxon>
        <taxon>Fungi</taxon>
        <taxon>Dikarya</taxon>
        <taxon>Basidiomycota</taxon>
        <taxon>Pucciniomycotina</taxon>
        <taxon>Pucciniomycetes</taxon>
        <taxon>Pucciniales</taxon>
        <taxon>Phakopsoraceae</taxon>
        <taxon>Phakopsora</taxon>
    </lineage>
</organism>
<dbReference type="InterPro" id="IPR044851">
    <property type="entry name" value="Wax_synthase"/>
</dbReference>
<evidence type="ECO:0000313" key="11">
    <source>
        <dbReference type="Proteomes" id="UP001153365"/>
    </source>
</evidence>
<dbReference type="PANTHER" id="PTHR31595">
    <property type="entry name" value="LONG-CHAIN-ALCOHOL O-FATTY-ACYLTRANSFERASE 3-RELATED"/>
    <property type="match status" value="1"/>
</dbReference>
<keyword evidence="11" id="KW-1185">Reference proteome</keyword>
<evidence type="ECO:0000256" key="7">
    <source>
        <dbReference type="ARBA" id="ARBA00023136"/>
    </source>
</evidence>
<dbReference type="GO" id="GO:0008374">
    <property type="term" value="F:O-acyltransferase activity"/>
    <property type="evidence" value="ECO:0007669"/>
    <property type="project" value="InterPro"/>
</dbReference>
<accession>A0AAV0BFT7</accession>
<keyword evidence="4" id="KW-0808">Transferase</keyword>
<keyword evidence="7 8" id="KW-0472">Membrane</keyword>
<comment type="similarity">
    <text evidence="3">Belongs to the wax synthase family.</text>
</comment>
<dbReference type="EMBL" id="CALTRL010005768">
    <property type="protein sequence ID" value="CAH7686033.1"/>
    <property type="molecule type" value="Genomic_DNA"/>
</dbReference>
<sequence length="467" mass="52852">MDLATVASMDVFSRPKSQLWAHSGLVPFFIQIILLHPYYQQFPISRLIRMAVVPYIIYITIISTPKRLIEPVESFLHLNFPLVAIPNFHVGCMSIMFALHDGPVFKTDSEPDRSENEQVEKDTDEVVVLDDKSDMAVSRVKSTERTNISSSSSLKAAPTWGELTKFLVAVIMSPRGLQCTWAPPSSVVKLYPKMSITKFVWKTLMNLALQQFIFLCVCGFGVPSAQNPQGMYGYLTEELGIPSSEFLRSAAFGAYSGFALIGYVFDLVEVLFYTLARTLPEGNSFRPDPFDPRFHPPLYNRPWTRTSLTEFWSKGWHAVFRQHFLFCGAIPMYKLFKRFGPTVGKISAVMGAMMLSAAMHELCLSSVTKLDPNFNSSKMFLAQGVGMVLEAIFKKVTGRKVQGILGWIWTSAFLSVWGRPMVDSWVRNGLGKSGIVRMENWRLWNYLIPFGPLIPEKSILERYISRI</sequence>
<feature type="transmembrane region" description="Helical" evidence="8">
    <location>
        <begin position="199"/>
        <end position="222"/>
    </location>
</feature>
<evidence type="ECO:0000256" key="6">
    <source>
        <dbReference type="ARBA" id="ARBA00022989"/>
    </source>
</evidence>
<feature type="domain" description="Wax synthase" evidence="9">
    <location>
        <begin position="296"/>
        <end position="370"/>
    </location>
</feature>
<reference evidence="10" key="1">
    <citation type="submission" date="2022-06" db="EMBL/GenBank/DDBJ databases">
        <authorList>
            <consortium name="SYNGENTA / RWTH Aachen University"/>
        </authorList>
    </citation>
    <scope>NUCLEOTIDE SEQUENCE</scope>
</reference>
<feature type="transmembrane region" description="Helical" evidence="8">
    <location>
        <begin position="252"/>
        <end position="276"/>
    </location>
</feature>
<comment type="subcellular location">
    <subcellularLocation>
        <location evidence="1">Membrane</location>
        <topology evidence="1">Multi-pass membrane protein</topology>
    </subcellularLocation>
</comment>
<dbReference type="GO" id="GO:0006629">
    <property type="term" value="P:lipid metabolic process"/>
    <property type="evidence" value="ECO:0007669"/>
    <property type="project" value="InterPro"/>
</dbReference>
<feature type="transmembrane region" description="Helical" evidence="8">
    <location>
        <begin position="20"/>
        <end position="39"/>
    </location>
</feature>
<name>A0AAV0BFT7_PHAPC</name>
<evidence type="ECO:0000256" key="3">
    <source>
        <dbReference type="ARBA" id="ARBA00007282"/>
    </source>
</evidence>
<evidence type="ECO:0000256" key="4">
    <source>
        <dbReference type="ARBA" id="ARBA00022679"/>
    </source>
</evidence>
<evidence type="ECO:0000313" key="10">
    <source>
        <dbReference type="EMBL" id="CAH7686033.1"/>
    </source>
</evidence>
<keyword evidence="6 8" id="KW-1133">Transmembrane helix</keyword>
<dbReference type="Pfam" id="PF13813">
    <property type="entry name" value="MBOAT_2"/>
    <property type="match status" value="1"/>
</dbReference>
<dbReference type="GO" id="GO:0016020">
    <property type="term" value="C:membrane"/>
    <property type="evidence" value="ECO:0007669"/>
    <property type="project" value="UniProtKB-SubCell"/>
</dbReference>
<dbReference type="PANTHER" id="PTHR31595:SF57">
    <property type="entry name" value="OS04G0481900 PROTEIN"/>
    <property type="match status" value="1"/>
</dbReference>
<dbReference type="Proteomes" id="UP001153365">
    <property type="component" value="Unassembled WGS sequence"/>
</dbReference>
<evidence type="ECO:0000256" key="5">
    <source>
        <dbReference type="ARBA" id="ARBA00022692"/>
    </source>
</evidence>
<gene>
    <name evidence="10" type="ORF">PPACK8108_LOCUS20632</name>
</gene>
<evidence type="ECO:0000256" key="2">
    <source>
        <dbReference type="ARBA" id="ARBA00005179"/>
    </source>
</evidence>
<keyword evidence="5 8" id="KW-0812">Transmembrane</keyword>
<dbReference type="AlphaFoldDB" id="A0AAV0BFT7"/>
<evidence type="ECO:0000256" key="8">
    <source>
        <dbReference type="SAM" id="Phobius"/>
    </source>
</evidence>
<evidence type="ECO:0000259" key="9">
    <source>
        <dbReference type="Pfam" id="PF13813"/>
    </source>
</evidence>
<proteinExistence type="inferred from homology"/>
<comment type="caution">
    <text evidence="10">The sequence shown here is derived from an EMBL/GenBank/DDBJ whole genome shotgun (WGS) entry which is preliminary data.</text>
</comment>